<dbReference type="STRING" id="290317.Cpha266_2685"/>
<reference evidence="1 2" key="1">
    <citation type="submission" date="2006-12" db="EMBL/GenBank/DDBJ databases">
        <title>Complete sequence of Chlorobium phaeobacteroides DSM 266.</title>
        <authorList>
            <consortium name="US DOE Joint Genome Institute"/>
            <person name="Copeland A."/>
            <person name="Lucas S."/>
            <person name="Lapidus A."/>
            <person name="Barry K."/>
            <person name="Detter J.C."/>
            <person name="Glavina del Rio T."/>
            <person name="Hammon N."/>
            <person name="Israni S."/>
            <person name="Pitluck S."/>
            <person name="Goltsman E."/>
            <person name="Schmutz J."/>
            <person name="Larimer F."/>
            <person name="Land M."/>
            <person name="Hauser L."/>
            <person name="Mikhailova N."/>
            <person name="Li T."/>
            <person name="Overmann J."/>
            <person name="Bryant D.A."/>
            <person name="Richardson P."/>
        </authorList>
    </citation>
    <scope>NUCLEOTIDE SEQUENCE [LARGE SCALE GENOMIC DNA]</scope>
    <source>
        <strain evidence="1 2">DSM 266</strain>
    </source>
</reference>
<evidence type="ECO:0000313" key="1">
    <source>
        <dbReference type="EMBL" id="ABL66669.1"/>
    </source>
</evidence>
<dbReference type="OrthoDB" id="9765957at2"/>
<name>A1BJU2_CHLPD</name>
<accession>A1BJU2</accession>
<proteinExistence type="predicted"/>
<dbReference type="AlphaFoldDB" id="A1BJU2"/>
<dbReference type="eggNOG" id="COG1357">
    <property type="taxonomic scope" value="Bacteria"/>
</dbReference>
<dbReference type="EMBL" id="CP000492">
    <property type="protein sequence ID" value="ABL66669.1"/>
    <property type="molecule type" value="Genomic_DNA"/>
</dbReference>
<keyword evidence="2" id="KW-1185">Reference proteome</keyword>
<dbReference type="HOGENOM" id="CLU_114553_0_0_10"/>
<dbReference type="KEGG" id="cph:Cpha266_2685"/>
<gene>
    <name evidence="1" type="ordered locus">Cpha266_2685</name>
</gene>
<protein>
    <submittedName>
        <fullName evidence="1">Legionella vir region protein</fullName>
    </submittedName>
</protein>
<organism evidence="1 2">
    <name type="scientific">Chlorobium phaeobacteroides (strain DSM 266 / SMG 266 / 2430)</name>
    <dbReference type="NCBI Taxonomy" id="290317"/>
    <lineage>
        <taxon>Bacteria</taxon>
        <taxon>Pseudomonadati</taxon>
        <taxon>Chlorobiota</taxon>
        <taxon>Chlorobiia</taxon>
        <taxon>Chlorobiales</taxon>
        <taxon>Chlorobiaceae</taxon>
        <taxon>Chlorobium/Pelodictyon group</taxon>
        <taxon>Chlorobium</taxon>
    </lineage>
</organism>
<evidence type="ECO:0000313" key="2">
    <source>
        <dbReference type="Proteomes" id="UP000008701"/>
    </source>
</evidence>
<dbReference type="RefSeq" id="WP_015961196.1">
    <property type="nucleotide sequence ID" value="NC_008639.1"/>
</dbReference>
<sequence precursor="true">MRNRITIKAAAIRIALLFTGMLCFSFPGKSGIAATITIGDRYGGGIVFYILQPGDPGYDAGRQKGLIAAVEDQGRGVEWSNITSGAVEGTKTAIGSGSANTALIVRQPGHTRSAAKICDDYVSGGFTDWYLPSKDELNKLCTNSAFKCTIEDGHWSSSEVGAGDVWAQIYDGKPHFHMKSIGINVRPIRSF</sequence>
<dbReference type="Proteomes" id="UP000008701">
    <property type="component" value="Chromosome"/>
</dbReference>